<dbReference type="EMBL" id="CP071250">
    <property type="protein sequence ID" value="UUF07411.1"/>
    <property type="molecule type" value="Genomic_DNA"/>
</dbReference>
<dbReference type="GO" id="GO:0046872">
    <property type="term" value="F:metal ion binding"/>
    <property type="evidence" value="ECO:0007669"/>
    <property type="project" value="UniProtKB-KW"/>
</dbReference>
<dbReference type="SUPFAM" id="SSF50692">
    <property type="entry name" value="ADC-like"/>
    <property type="match status" value="1"/>
</dbReference>
<dbReference type="SMART" id="SM00926">
    <property type="entry name" value="Molybdop_Fe4S4"/>
    <property type="match status" value="1"/>
</dbReference>
<dbReference type="InterPro" id="IPR009010">
    <property type="entry name" value="Asp_de-COase-like_dom_sf"/>
</dbReference>
<gene>
    <name evidence="6" type="ORF">J0J70_07145</name>
</gene>
<dbReference type="GO" id="GO:0051539">
    <property type="term" value="F:4 iron, 4 sulfur cluster binding"/>
    <property type="evidence" value="ECO:0007669"/>
    <property type="project" value="UniProtKB-KW"/>
</dbReference>
<accession>A0A9Q9CI72</accession>
<name>A0A9Q9CI72_9FIRM</name>
<dbReference type="GO" id="GO:0016491">
    <property type="term" value="F:oxidoreductase activity"/>
    <property type="evidence" value="ECO:0007669"/>
    <property type="project" value="InterPro"/>
</dbReference>
<dbReference type="SUPFAM" id="SSF53706">
    <property type="entry name" value="Formate dehydrogenase/DMSO reductase, domains 1-3"/>
    <property type="match status" value="1"/>
</dbReference>
<dbReference type="CDD" id="cd00508">
    <property type="entry name" value="MopB_CT_Fdh-Nap-like"/>
    <property type="match status" value="1"/>
</dbReference>
<dbReference type="AlphaFoldDB" id="A0A9Q9CI72"/>
<keyword evidence="3" id="KW-0408">Iron</keyword>
<reference evidence="6" key="1">
    <citation type="submission" date="2021-03" db="EMBL/GenBank/DDBJ databases">
        <title>Comparative Genomics and Metabolomics in the genus Turicibacter.</title>
        <authorList>
            <person name="Maki J."/>
            <person name="Looft T."/>
        </authorList>
    </citation>
    <scope>NUCLEOTIDE SEQUENCE</scope>
    <source>
        <strain evidence="6">ISU324</strain>
    </source>
</reference>
<dbReference type="GO" id="GO:0016020">
    <property type="term" value="C:membrane"/>
    <property type="evidence" value="ECO:0007669"/>
    <property type="project" value="TreeGrafter"/>
</dbReference>
<feature type="domain" description="4Fe-4S Mo/W bis-MGD-type" evidence="5">
    <location>
        <begin position="1"/>
        <end position="57"/>
    </location>
</feature>
<dbReference type="GO" id="GO:0043546">
    <property type="term" value="F:molybdopterin cofactor binding"/>
    <property type="evidence" value="ECO:0007669"/>
    <property type="project" value="InterPro"/>
</dbReference>
<protein>
    <submittedName>
        <fullName evidence="6">Molybdopterin oxidoreductase family protein</fullName>
    </submittedName>
</protein>
<evidence type="ECO:0000256" key="4">
    <source>
        <dbReference type="ARBA" id="ARBA00023014"/>
    </source>
</evidence>
<dbReference type="RefSeq" id="WP_212724520.1">
    <property type="nucleotide sequence ID" value="NZ_CP071250.1"/>
</dbReference>
<dbReference type="Pfam" id="PF00384">
    <property type="entry name" value="Molybdopterin"/>
    <property type="match status" value="1"/>
</dbReference>
<proteinExistence type="predicted"/>
<dbReference type="Proteomes" id="UP001058072">
    <property type="component" value="Chromosome"/>
</dbReference>
<dbReference type="Gene3D" id="2.40.40.20">
    <property type="match status" value="1"/>
</dbReference>
<evidence type="ECO:0000256" key="2">
    <source>
        <dbReference type="ARBA" id="ARBA00022723"/>
    </source>
</evidence>
<evidence type="ECO:0000259" key="5">
    <source>
        <dbReference type="PROSITE" id="PS51669"/>
    </source>
</evidence>
<dbReference type="Gene3D" id="3.40.50.740">
    <property type="match status" value="1"/>
</dbReference>
<dbReference type="InterPro" id="IPR006657">
    <property type="entry name" value="MoPterin_dinucl-bd_dom"/>
</dbReference>
<evidence type="ECO:0000256" key="1">
    <source>
        <dbReference type="ARBA" id="ARBA00022485"/>
    </source>
</evidence>
<dbReference type="InterPro" id="IPR006963">
    <property type="entry name" value="Mopterin_OxRdtase_4Fe-4S_dom"/>
</dbReference>
<evidence type="ECO:0000256" key="3">
    <source>
        <dbReference type="ARBA" id="ARBA00023004"/>
    </source>
</evidence>
<dbReference type="Pfam" id="PF01568">
    <property type="entry name" value="Molydop_binding"/>
    <property type="match status" value="1"/>
</dbReference>
<dbReference type="Pfam" id="PF04879">
    <property type="entry name" value="Molybdop_Fe4S4"/>
    <property type="match status" value="1"/>
</dbReference>
<evidence type="ECO:0000313" key="6">
    <source>
        <dbReference type="EMBL" id="UUF07411.1"/>
    </source>
</evidence>
<dbReference type="PROSITE" id="PS51669">
    <property type="entry name" value="4FE4S_MOW_BIS_MGD"/>
    <property type="match status" value="1"/>
</dbReference>
<dbReference type="PANTHER" id="PTHR43105:SF10">
    <property type="entry name" value="NADH-QUINONE OXIDOREDUCTASE SUBUNIT G"/>
    <property type="match status" value="1"/>
</dbReference>
<keyword evidence="2" id="KW-0479">Metal-binding</keyword>
<evidence type="ECO:0000313" key="7">
    <source>
        <dbReference type="Proteomes" id="UP001058072"/>
    </source>
</evidence>
<dbReference type="Gene3D" id="3.40.228.10">
    <property type="entry name" value="Dimethylsulfoxide Reductase, domain 2"/>
    <property type="match status" value="1"/>
</dbReference>
<dbReference type="InterPro" id="IPR050123">
    <property type="entry name" value="Prok_molybdopt-oxidoreductase"/>
</dbReference>
<dbReference type="PANTHER" id="PTHR43105">
    <property type="entry name" value="RESPIRATORY NITRATE REDUCTASE"/>
    <property type="match status" value="1"/>
</dbReference>
<organism evidence="6 7">
    <name type="scientific">Turicibacter bilis</name>
    <dbReference type="NCBI Taxonomy" id="2735723"/>
    <lineage>
        <taxon>Bacteria</taxon>
        <taxon>Bacillati</taxon>
        <taxon>Bacillota</taxon>
        <taxon>Erysipelotrichia</taxon>
        <taxon>Erysipelotrichales</taxon>
        <taxon>Turicibacteraceae</taxon>
        <taxon>Turicibacter</taxon>
    </lineage>
</organism>
<dbReference type="InterPro" id="IPR006656">
    <property type="entry name" value="Mopterin_OxRdtase"/>
</dbReference>
<sequence length="695" mass="78083">MKKVQSTCNYCSLACNIDYIVEENKIVKVIPTKGYPVNNGFSCIKGLNLDKQHSVYKANPLPRIKKEDGTFEHVSWNEAFTYTANKLKEIHEQYGPESIAGISTGQLTLEEMALYGHVMRNFLKANVDGNTRLCMATSVVAHKQSFGFDAPPYTLNDLELSDTIILIGANPVVAHPILWGRIKANKIEGKKVIVIDPRYTETAKRADHFYRLKAKSDLTLLYTLAHVLIEKNWIDAAYIENHTEKFEEFKTFVKEFTLDKVEEKTNLTAEQVLELATMIHEGKAVSLWWTMGINQGYEAVRNAQAIINIALMTGNMGRPGTGANSITGQSNAMGSRLFSNTAGLYGGGDYDNPVRRQAVAEALGIDESWLPSKPTLPYNAIIEKINAGEIKALWVVCTNPRHSWINNETFKEAMDKLDLFIVQDIYDDTDSSQDCSIFFPVVPGTKKEGTLINTERRLSAVRPALLMEENEMTDFNVILNVGKALGMGDLLDGWKTPQEVFEKMKKCSKGMPCDITGVDYNALVDSKGIQWPFKEGDTLTENERRLFEDGQFYTPSKKAQFMFEAVTDNPLQLTEEFPYVFNTGRGTVGQWHTQTRTREIAFVNDAVSHVAYVHINEELAKDLGIKHQEMIEITSINGVTRRFMAMVSDTVAYNELFAPIHYIETNALTPSVYDPYSKEPSYKSTPVQINKVKGA</sequence>
<keyword evidence="4" id="KW-0411">Iron-sulfur</keyword>
<keyword evidence="1" id="KW-0004">4Fe-4S</keyword>
<dbReference type="PIRSF" id="PIRSF000144">
    <property type="entry name" value="CbbBc"/>
    <property type="match status" value="1"/>
</dbReference>
<dbReference type="Gene3D" id="2.20.25.90">
    <property type="entry name" value="ADC-like domains"/>
    <property type="match status" value="1"/>
</dbReference>